<dbReference type="AlphaFoldDB" id="A0A642UTX8"/>
<keyword evidence="5" id="KW-1185">Reference proteome</keyword>
<dbReference type="GO" id="GO:0016538">
    <property type="term" value="F:cyclin-dependent protein serine/threonine kinase regulator activity"/>
    <property type="evidence" value="ECO:0007669"/>
    <property type="project" value="TreeGrafter"/>
</dbReference>
<dbReference type="Pfam" id="PF00134">
    <property type="entry name" value="Cyclin_N"/>
    <property type="match status" value="1"/>
</dbReference>
<evidence type="ECO:0000313" key="4">
    <source>
        <dbReference type="EMBL" id="KAA8905235.1"/>
    </source>
</evidence>
<dbReference type="OMA" id="NCHWAHY"/>
<dbReference type="EMBL" id="SWFT01000050">
    <property type="protein sequence ID" value="KAA8905235.1"/>
    <property type="molecule type" value="Genomic_DNA"/>
</dbReference>
<feature type="domain" description="Cyclin-like" evidence="3">
    <location>
        <begin position="52"/>
        <end position="140"/>
    </location>
</feature>
<dbReference type="Proteomes" id="UP000449547">
    <property type="component" value="Unassembled WGS sequence"/>
</dbReference>
<sequence>MSVDHQALELFLQQPVNRDMVHKLVVATLQILPCKNTKSVQPDGQPLPSLMTFLTRLVKYTNIYTGTLMTTLVYLQRLKARLPANAQGLPCTRHRILLSCIIVASKFHNDSSPKNCHWAHYTDGLFSSADVNLMERQLYCLLNWDLRVSSEQLIVELESFLAPIRVHLSVAQDDCYDLSSPSSVSSSRSPSPMSSPTGIYRHGSVSSVSSIEVDVDPLIEITALKEEHQLQQLLNSLKTSYND</sequence>
<dbReference type="GO" id="GO:0005634">
    <property type="term" value="C:nucleus"/>
    <property type="evidence" value="ECO:0007669"/>
    <property type="project" value="TreeGrafter"/>
</dbReference>
<dbReference type="OrthoDB" id="10250320at2759"/>
<dbReference type="VEuPathDB" id="FungiDB:DIURU_001663"/>
<comment type="similarity">
    <text evidence="1">Belongs to the cyclin family.</text>
</comment>
<evidence type="ECO:0000259" key="3">
    <source>
        <dbReference type="SMART" id="SM00385"/>
    </source>
</evidence>
<protein>
    <recommendedName>
        <fullName evidence="3">Cyclin-like domain-containing protein</fullName>
    </recommendedName>
</protein>
<feature type="compositionally biased region" description="Low complexity" evidence="2">
    <location>
        <begin position="179"/>
        <end position="196"/>
    </location>
</feature>
<name>A0A642UTX8_DIURU</name>
<dbReference type="InterPro" id="IPR006671">
    <property type="entry name" value="Cyclin_N"/>
</dbReference>
<gene>
    <name evidence="4" type="ORF">DIURU_001663</name>
</gene>
<organism evidence="4 5">
    <name type="scientific">Diutina rugosa</name>
    <name type="common">Yeast</name>
    <name type="synonym">Candida rugosa</name>
    <dbReference type="NCBI Taxonomy" id="5481"/>
    <lineage>
        <taxon>Eukaryota</taxon>
        <taxon>Fungi</taxon>
        <taxon>Dikarya</taxon>
        <taxon>Ascomycota</taxon>
        <taxon>Saccharomycotina</taxon>
        <taxon>Pichiomycetes</taxon>
        <taxon>Debaryomycetaceae</taxon>
        <taxon>Diutina</taxon>
    </lineage>
</organism>
<proteinExistence type="inferred from homology"/>
<dbReference type="Gene3D" id="1.10.472.10">
    <property type="entry name" value="Cyclin-like"/>
    <property type="match status" value="1"/>
</dbReference>
<dbReference type="GO" id="GO:0019901">
    <property type="term" value="F:protein kinase binding"/>
    <property type="evidence" value="ECO:0007669"/>
    <property type="project" value="InterPro"/>
</dbReference>
<dbReference type="GO" id="GO:0000307">
    <property type="term" value="C:cyclin-dependent protein kinase holoenzyme complex"/>
    <property type="evidence" value="ECO:0007669"/>
    <property type="project" value="TreeGrafter"/>
</dbReference>
<reference evidence="4 5" key="1">
    <citation type="submission" date="2019-07" db="EMBL/GenBank/DDBJ databases">
        <title>Genome assembly of two rare yeast pathogens: Diutina rugosa and Trichomonascus ciferrii.</title>
        <authorList>
            <person name="Mixao V."/>
            <person name="Saus E."/>
            <person name="Hansen A."/>
            <person name="Lass-Flor C."/>
            <person name="Gabaldon T."/>
        </authorList>
    </citation>
    <scope>NUCLEOTIDE SEQUENCE [LARGE SCALE GENOMIC DNA]</scope>
    <source>
        <strain evidence="4 5">CBS 613</strain>
    </source>
</reference>
<keyword evidence="1" id="KW-0195">Cyclin</keyword>
<evidence type="ECO:0000313" key="5">
    <source>
        <dbReference type="Proteomes" id="UP000449547"/>
    </source>
</evidence>
<dbReference type="PANTHER" id="PTHR15615:SF114">
    <property type="entry name" value="PHO85 CYCLIN-1"/>
    <property type="match status" value="1"/>
</dbReference>
<dbReference type="GeneID" id="54780316"/>
<accession>A0A642UTX8</accession>
<dbReference type="PANTHER" id="PTHR15615">
    <property type="match status" value="1"/>
</dbReference>
<dbReference type="InterPro" id="IPR013922">
    <property type="entry name" value="Cyclin_PHO80-like"/>
</dbReference>
<dbReference type="RefSeq" id="XP_034013621.1">
    <property type="nucleotide sequence ID" value="XM_034154231.1"/>
</dbReference>
<comment type="caution">
    <text evidence="4">The sequence shown here is derived from an EMBL/GenBank/DDBJ whole genome shotgun (WGS) entry which is preliminary data.</text>
</comment>
<dbReference type="CDD" id="cd20557">
    <property type="entry name" value="CYCLIN_ScPCL1-like"/>
    <property type="match status" value="1"/>
</dbReference>
<feature type="region of interest" description="Disordered" evidence="2">
    <location>
        <begin position="179"/>
        <end position="199"/>
    </location>
</feature>
<dbReference type="SUPFAM" id="SSF47954">
    <property type="entry name" value="Cyclin-like"/>
    <property type="match status" value="1"/>
</dbReference>
<evidence type="ECO:0000256" key="2">
    <source>
        <dbReference type="SAM" id="MobiDB-lite"/>
    </source>
</evidence>
<dbReference type="SMART" id="SM00385">
    <property type="entry name" value="CYCLIN"/>
    <property type="match status" value="1"/>
</dbReference>
<dbReference type="InterPro" id="IPR036915">
    <property type="entry name" value="Cyclin-like_sf"/>
</dbReference>
<evidence type="ECO:0000256" key="1">
    <source>
        <dbReference type="RuleBase" id="RU000383"/>
    </source>
</evidence>
<dbReference type="InterPro" id="IPR013763">
    <property type="entry name" value="Cyclin-like_dom"/>
</dbReference>